<feature type="compositionally biased region" description="Basic and acidic residues" evidence="2">
    <location>
        <begin position="924"/>
        <end position="934"/>
    </location>
</feature>
<feature type="compositionally biased region" description="Polar residues" evidence="2">
    <location>
        <begin position="261"/>
        <end position="270"/>
    </location>
</feature>
<accession>A0A9P4LNN3</accession>
<gene>
    <name evidence="3" type="ORF">EK21DRAFT_88135</name>
</gene>
<protein>
    <submittedName>
        <fullName evidence="3">Uncharacterized protein</fullName>
    </submittedName>
</protein>
<evidence type="ECO:0000313" key="4">
    <source>
        <dbReference type="Proteomes" id="UP000799777"/>
    </source>
</evidence>
<dbReference type="AlphaFoldDB" id="A0A9P4LNN3"/>
<organism evidence="3 4">
    <name type="scientific">Setomelanomma holmii</name>
    <dbReference type="NCBI Taxonomy" id="210430"/>
    <lineage>
        <taxon>Eukaryota</taxon>
        <taxon>Fungi</taxon>
        <taxon>Dikarya</taxon>
        <taxon>Ascomycota</taxon>
        <taxon>Pezizomycotina</taxon>
        <taxon>Dothideomycetes</taxon>
        <taxon>Pleosporomycetidae</taxon>
        <taxon>Pleosporales</taxon>
        <taxon>Pleosporineae</taxon>
        <taxon>Phaeosphaeriaceae</taxon>
        <taxon>Setomelanomma</taxon>
    </lineage>
</organism>
<evidence type="ECO:0000256" key="2">
    <source>
        <dbReference type="SAM" id="MobiDB-lite"/>
    </source>
</evidence>
<feature type="compositionally biased region" description="Basic and acidic residues" evidence="2">
    <location>
        <begin position="271"/>
        <end position="288"/>
    </location>
</feature>
<feature type="compositionally biased region" description="Acidic residues" evidence="2">
    <location>
        <begin position="679"/>
        <end position="693"/>
    </location>
</feature>
<dbReference type="Proteomes" id="UP000799777">
    <property type="component" value="Unassembled WGS sequence"/>
</dbReference>
<feature type="region of interest" description="Disordered" evidence="2">
    <location>
        <begin position="662"/>
        <end position="710"/>
    </location>
</feature>
<reference evidence="3" key="1">
    <citation type="journal article" date="2020" name="Stud. Mycol.">
        <title>101 Dothideomycetes genomes: a test case for predicting lifestyles and emergence of pathogens.</title>
        <authorList>
            <person name="Haridas S."/>
            <person name="Albert R."/>
            <person name="Binder M."/>
            <person name="Bloem J."/>
            <person name="Labutti K."/>
            <person name="Salamov A."/>
            <person name="Andreopoulos B."/>
            <person name="Baker S."/>
            <person name="Barry K."/>
            <person name="Bills G."/>
            <person name="Bluhm B."/>
            <person name="Cannon C."/>
            <person name="Castanera R."/>
            <person name="Culley D."/>
            <person name="Daum C."/>
            <person name="Ezra D."/>
            <person name="Gonzalez J."/>
            <person name="Henrissat B."/>
            <person name="Kuo A."/>
            <person name="Liang C."/>
            <person name="Lipzen A."/>
            <person name="Lutzoni F."/>
            <person name="Magnuson J."/>
            <person name="Mondo S."/>
            <person name="Nolan M."/>
            <person name="Ohm R."/>
            <person name="Pangilinan J."/>
            <person name="Park H.-J."/>
            <person name="Ramirez L."/>
            <person name="Alfaro M."/>
            <person name="Sun H."/>
            <person name="Tritt A."/>
            <person name="Yoshinaga Y."/>
            <person name="Zwiers L.-H."/>
            <person name="Turgeon B."/>
            <person name="Goodwin S."/>
            <person name="Spatafora J."/>
            <person name="Crous P."/>
            <person name="Grigoriev I."/>
        </authorList>
    </citation>
    <scope>NUCLEOTIDE SEQUENCE</scope>
    <source>
        <strain evidence="3">CBS 110217</strain>
    </source>
</reference>
<comment type="caution">
    <text evidence="3">The sequence shown here is derived from an EMBL/GenBank/DDBJ whole genome shotgun (WGS) entry which is preliminary data.</text>
</comment>
<proteinExistence type="predicted"/>
<feature type="region of interest" description="Disordered" evidence="2">
    <location>
        <begin position="868"/>
        <end position="934"/>
    </location>
</feature>
<feature type="region of interest" description="Disordered" evidence="2">
    <location>
        <begin position="790"/>
        <end position="809"/>
    </location>
</feature>
<feature type="compositionally biased region" description="Polar residues" evidence="2">
    <location>
        <begin position="872"/>
        <end position="884"/>
    </location>
</feature>
<feature type="region of interest" description="Disordered" evidence="2">
    <location>
        <begin position="506"/>
        <end position="533"/>
    </location>
</feature>
<keyword evidence="1" id="KW-0175">Coiled coil</keyword>
<sequence length="934" mass="102430">MPELSELCCEIGPGSRELTEECGTGAGGISRKEWESNLFVGGIEPLPSFFPHFEHTFLLCAYHIRPPSHQTTMPSYNSSSWSQATRKVYSSSVRSLSSTGKSMSAGRALGTRMLSTISKSSSRFSQASGIDIDAELLNGEQNTAAAGPSQWVPMLPLPAAAPNAHQASVGPVNDDDQNELIDDEFDDSMMDEINASVPSSMCTSVAGTFRGLSDNDHFSGSVMDEVNASIPSKMRTSFAGPVYDSSAYKDSFGGSVMDEVNGSSVPSSMRASEDSPRRSAIELDRDSTEDVTNSMMDEVNDEVPDSRRTSIYLQFTDPRFSIGEDSQDEASFADDRRSTDFFEDATVGLERAASTASNVHPAFRHGFNVDEISEASFGFRCADLLRRKDALGENLSTVRESLVSVSYLPPSSETVWSVGPLPTENFHFSLAVPERGNLDTAPDFYEPKPGVEELRSYVVPYSELLVHEHGLLIDTVNAIRKAAASAEDQPVGDAFVREPFALHEPFGPPTKEEVEREVPSGPTVPAVQRPKDSETPIVDRKLKSFNLKQYSLHFDQQGIEKPQHGRVRELQGCVRSTKGGSIWTKSKLRSETLEWMSKLTAADRKKAAKMLKQAQSIERNLARLEVKKAALACKDTLQTPFGCAWSKMLCDRLKMHWQTQARRLSSRRTAANEVAASELSDETEDDSGDEGDDGVSQSSSVYPPSLEGQPRRSVVLPENIFVMRNQGSIANDPARQARIPAGATSWSTDSGLRRRITLHGRSIRAALARAEYGGSSRNEELSAIDSRPLFYTPDDDVAPSTQLSTPSSIPPVIRAEQDRSGHSREEILFEENLFVSLVATQEAPSPEERPRVNIDRFDFEIAALRVSKAHSDSSMADASKQTGLSDKARGKLPMPHQDQTVARPRAESTVSDEIRVAPRSRISSRKELIPRSRG</sequence>
<evidence type="ECO:0000256" key="1">
    <source>
        <dbReference type="SAM" id="Coils"/>
    </source>
</evidence>
<keyword evidence="4" id="KW-1185">Reference proteome</keyword>
<evidence type="ECO:0000313" key="3">
    <source>
        <dbReference type="EMBL" id="KAF2031425.1"/>
    </source>
</evidence>
<dbReference type="EMBL" id="ML978181">
    <property type="protein sequence ID" value="KAF2031425.1"/>
    <property type="molecule type" value="Genomic_DNA"/>
</dbReference>
<feature type="region of interest" description="Disordered" evidence="2">
    <location>
        <begin position="261"/>
        <end position="293"/>
    </location>
</feature>
<feature type="coiled-coil region" evidence="1">
    <location>
        <begin position="607"/>
        <end position="634"/>
    </location>
</feature>
<name>A0A9P4LNN3_9PLEO</name>